<dbReference type="EMBL" id="VXRG01000004">
    <property type="protein sequence ID" value="MXY91876.1"/>
    <property type="molecule type" value="Genomic_DNA"/>
</dbReference>
<organism evidence="3">
    <name type="scientific">Caldilineaceae bacterium SB0664_bin_27</name>
    <dbReference type="NCBI Taxonomy" id="2605260"/>
    <lineage>
        <taxon>Bacteria</taxon>
        <taxon>Bacillati</taxon>
        <taxon>Chloroflexota</taxon>
        <taxon>Caldilineae</taxon>
        <taxon>Caldilineales</taxon>
        <taxon>Caldilineaceae</taxon>
    </lineage>
</organism>
<comment type="similarity">
    <text evidence="1">Belongs to the NAD(P)-dependent epimerase/dehydratase family.</text>
</comment>
<accession>A0A6B0YLE8</accession>
<dbReference type="InterPro" id="IPR036291">
    <property type="entry name" value="NAD(P)-bd_dom_sf"/>
</dbReference>
<evidence type="ECO:0000259" key="2">
    <source>
        <dbReference type="Pfam" id="PF01370"/>
    </source>
</evidence>
<dbReference type="SUPFAM" id="SSF51735">
    <property type="entry name" value="NAD(P)-binding Rossmann-fold domains"/>
    <property type="match status" value="1"/>
</dbReference>
<protein>
    <submittedName>
        <fullName evidence="3">NAD(P)-dependent oxidoreductase</fullName>
    </submittedName>
</protein>
<evidence type="ECO:0000256" key="1">
    <source>
        <dbReference type="ARBA" id="ARBA00007637"/>
    </source>
</evidence>
<gene>
    <name evidence="3" type="ORF">F4Y42_00315</name>
</gene>
<dbReference type="Pfam" id="PF01370">
    <property type="entry name" value="Epimerase"/>
    <property type="match status" value="1"/>
</dbReference>
<feature type="domain" description="NAD-dependent epimerase/dehydratase" evidence="2">
    <location>
        <begin position="18"/>
        <end position="287"/>
    </location>
</feature>
<dbReference type="InterPro" id="IPR001509">
    <property type="entry name" value="Epimerase_deHydtase"/>
</dbReference>
<evidence type="ECO:0000313" key="3">
    <source>
        <dbReference type="EMBL" id="MXY91876.1"/>
    </source>
</evidence>
<proteinExistence type="inferred from homology"/>
<reference evidence="3" key="1">
    <citation type="submission" date="2019-09" db="EMBL/GenBank/DDBJ databases">
        <title>Characterisation of the sponge microbiome using genome-centric metagenomics.</title>
        <authorList>
            <person name="Engelberts J.P."/>
            <person name="Robbins S.J."/>
            <person name="De Goeij J.M."/>
            <person name="Aranda M."/>
            <person name="Bell S.C."/>
            <person name="Webster N.S."/>
        </authorList>
    </citation>
    <scope>NUCLEOTIDE SEQUENCE</scope>
    <source>
        <strain evidence="3">SB0664_bin_27</strain>
    </source>
</reference>
<dbReference type="Gene3D" id="3.40.50.720">
    <property type="entry name" value="NAD(P)-binding Rossmann-like Domain"/>
    <property type="match status" value="1"/>
</dbReference>
<name>A0A6B0YLE8_9CHLR</name>
<comment type="caution">
    <text evidence="3">The sequence shown here is derived from an EMBL/GenBank/DDBJ whole genome shotgun (WGS) entry which is preliminary data.</text>
</comment>
<dbReference type="PANTHER" id="PTHR43000">
    <property type="entry name" value="DTDP-D-GLUCOSE 4,6-DEHYDRATASE-RELATED"/>
    <property type="match status" value="1"/>
</dbReference>
<sequence>MHFHVVINRSQKGPTVKILVTGATGRVGANLVTRLLEAGHEIRAFTYPGDASRAHKLDAFPRVETATGDLRNLEDVSRAVQGVDAIYHLAAAFMAPFDNHQYLEINAMGTLNLLESVRAHCPNLHRFVYASTVAVYLRLEENGRYFEEPIHEDMHSSYHQMPYFLTKWVGEELTMAYHYQYGLPAASFRFSTIIEPSEFFNEAGLPKLLAFSSAYEQHKSMQCNDPDTQVMLDHLNAQWTGNDQLLLSRNPNGVPYKEHFSDVRDIARGLVLAIEREEAVGEEFNLAGDVIIDWGQAVPRLAERFGVSYTDARLPTPVHYTLDLTKIRTRLGFEPLYDLHSVIETAEAIRRGEETDVVPTGIRYGQV</sequence>
<dbReference type="AlphaFoldDB" id="A0A6B0YLE8"/>